<name>A0A8J3MXK7_9CHLR</name>
<keyword evidence="3" id="KW-1185">Reference proteome</keyword>
<dbReference type="AlphaFoldDB" id="A0A8J3MXK7"/>
<dbReference type="EMBL" id="BNJF01000014">
    <property type="protein sequence ID" value="GHO51495.1"/>
    <property type="molecule type" value="Genomic_DNA"/>
</dbReference>
<dbReference type="EMBL" id="BNJF01000014">
    <property type="protein sequence ID" value="GHO51520.1"/>
    <property type="molecule type" value="Genomic_DNA"/>
</dbReference>
<comment type="caution">
    <text evidence="2">The sequence shown here is derived from an EMBL/GenBank/DDBJ whole genome shotgun (WGS) entry which is preliminary data.</text>
</comment>
<dbReference type="RefSeq" id="WP_220200397.1">
    <property type="nucleotide sequence ID" value="NZ_BNJF01000014.1"/>
</dbReference>
<protein>
    <submittedName>
        <fullName evidence="2">Uncharacterized protein</fullName>
    </submittedName>
</protein>
<sequence length="73" mass="8029">MNNKNRVRPLVTLELKSDGSVAACLPDFSVIRLTPGQCQAIQQMVRPYLTSDEIAGFVLAQQLRLPVDESKAS</sequence>
<reference evidence="2" key="1">
    <citation type="submission" date="2020-10" db="EMBL/GenBank/DDBJ databases">
        <title>Taxonomic study of unclassified bacteria belonging to the class Ktedonobacteria.</title>
        <authorList>
            <person name="Yabe S."/>
            <person name="Wang C.M."/>
            <person name="Zheng Y."/>
            <person name="Sakai Y."/>
            <person name="Cavaletti L."/>
            <person name="Monciardini P."/>
            <person name="Donadio S."/>
        </authorList>
    </citation>
    <scope>NUCLEOTIDE SEQUENCE</scope>
    <source>
        <strain evidence="2">SOSP1-1</strain>
    </source>
</reference>
<organism evidence="2 3">
    <name type="scientific">Ktedonospora formicarum</name>
    <dbReference type="NCBI Taxonomy" id="2778364"/>
    <lineage>
        <taxon>Bacteria</taxon>
        <taxon>Bacillati</taxon>
        <taxon>Chloroflexota</taxon>
        <taxon>Ktedonobacteria</taxon>
        <taxon>Ktedonobacterales</taxon>
        <taxon>Ktedonobacteraceae</taxon>
        <taxon>Ktedonospora</taxon>
    </lineage>
</organism>
<gene>
    <name evidence="1" type="ORF">KSX_96580</name>
    <name evidence="2" type="ORF">KSX_96830</name>
</gene>
<evidence type="ECO:0000313" key="2">
    <source>
        <dbReference type="EMBL" id="GHO51520.1"/>
    </source>
</evidence>
<proteinExistence type="predicted"/>
<accession>A0A8J3MXK7</accession>
<evidence type="ECO:0000313" key="1">
    <source>
        <dbReference type="EMBL" id="GHO51495.1"/>
    </source>
</evidence>
<evidence type="ECO:0000313" key="3">
    <source>
        <dbReference type="Proteomes" id="UP000612362"/>
    </source>
</evidence>
<dbReference type="Proteomes" id="UP000612362">
    <property type="component" value="Unassembled WGS sequence"/>
</dbReference>